<evidence type="ECO:0000256" key="3">
    <source>
        <dbReference type="ARBA" id="ARBA00023014"/>
    </source>
</evidence>
<dbReference type="PROSITE" id="PS00198">
    <property type="entry name" value="4FE4S_FER_1"/>
    <property type="match status" value="1"/>
</dbReference>
<keyword evidence="1" id="KW-0479">Metal-binding</keyword>
<reference evidence="5 6" key="1">
    <citation type="journal article" date="2011" name="Stand. Genomic Sci.">
        <title>Complete genome sequence of Allochromatium vinosum DSM 180(T).</title>
        <authorList>
            <person name="Weissgerber T."/>
            <person name="Zigann R."/>
            <person name="Bruce D."/>
            <person name="Chang Y.J."/>
            <person name="Detter J.C."/>
            <person name="Han C."/>
            <person name="Hauser L."/>
            <person name="Jeffries C.D."/>
            <person name="Land M."/>
            <person name="Munk A.C."/>
            <person name="Tapia R."/>
            <person name="Dahl C."/>
        </authorList>
    </citation>
    <scope>NUCLEOTIDE SEQUENCE [LARGE SCALE GENOMIC DNA]</scope>
    <source>
        <strain evidence="6">ATCC 17899 / DSM 180 / NBRC 103801 / NCIMB 10441 / D</strain>
    </source>
</reference>
<keyword evidence="6" id="KW-1185">Reference proteome</keyword>
<protein>
    <submittedName>
        <fullName evidence="5">Cobyrinic acid ac-diamide synthase</fullName>
    </submittedName>
</protein>
<dbReference type="SUPFAM" id="SSF54862">
    <property type="entry name" value="4Fe-4S ferredoxins"/>
    <property type="match status" value="1"/>
</dbReference>
<dbReference type="InterPro" id="IPR017896">
    <property type="entry name" value="4Fe4S_Fe-S-bd"/>
</dbReference>
<dbReference type="SUPFAM" id="SSF52540">
    <property type="entry name" value="P-loop containing nucleoside triphosphate hydrolases"/>
    <property type="match status" value="1"/>
</dbReference>
<evidence type="ECO:0000313" key="6">
    <source>
        <dbReference type="Proteomes" id="UP000001441"/>
    </source>
</evidence>
<dbReference type="KEGG" id="alv:Alvin_1738"/>
<dbReference type="InterPro" id="IPR027417">
    <property type="entry name" value="P-loop_NTPase"/>
</dbReference>
<dbReference type="GO" id="GO:0046872">
    <property type="term" value="F:metal ion binding"/>
    <property type="evidence" value="ECO:0007669"/>
    <property type="project" value="UniProtKB-KW"/>
</dbReference>
<dbReference type="RefSeq" id="WP_012970942.1">
    <property type="nucleotide sequence ID" value="NC_013851.1"/>
</dbReference>
<organism evidence="5 6">
    <name type="scientific">Allochromatium vinosum (strain ATCC 17899 / DSM 180 / NBRC 103801 / NCIMB 10441 / D)</name>
    <name type="common">Chromatium vinosum</name>
    <dbReference type="NCBI Taxonomy" id="572477"/>
    <lineage>
        <taxon>Bacteria</taxon>
        <taxon>Pseudomonadati</taxon>
        <taxon>Pseudomonadota</taxon>
        <taxon>Gammaproteobacteria</taxon>
        <taxon>Chromatiales</taxon>
        <taxon>Chromatiaceae</taxon>
        <taxon>Allochromatium</taxon>
    </lineage>
</organism>
<evidence type="ECO:0000259" key="4">
    <source>
        <dbReference type="PROSITE" id="PS51379"/>
    </source>
</evidence>
<gene>
    <name evidence="5" type="ordered locus">Alvin_1738</name>
</gene>
<accession>D3RU09</accession>
<dbReference type="STRING" id="572477.Alvin_1738"/>
<keyword evidence="2" id="KW-0408">Iron</keyword>
<dbReference type="eggNOG" id="COG1149">
    <property type="taxonomic scope" value="Bacteria"/>
</dbReference>
<dbReference type="Pfam" id="PF00037">
    <property type="entry name" value="Fer4"/>
    <property type="match status" value="2"/>
</dbReference>
<sequence length="301" mass="30994">MKEIVILSGKGGTGKTSVTAALAHQAALAQPGRWLLADADVDAANLALLLEARATVAEPFVSGAVAVIDRDTCSDCGACEAACRYEALAQIDGRWQVDPIACEGCGACLDRCPSEALSLVPQTVGTCRRSETPYGPLHHAHLNPGQENSGKLVTAVKRRARAQAEAEGCAGLLVDGPPGIGCPVIAAVSGASLALLVTEPTVSGREDLERALATVRHFRVPARICINKADLYPEGTRAIEELGAALGVATIARLPFDLSLAEALAAGRPVTAHRPEAPVSRALAALWTTLQAPLGHTAGSA</sequence>
<dbReference type="Gene3D" id="3.40.50.300">
    <property type="entry name" value="P-loop containing nucleotide triphosphate hydrolases"/>
    <property type="match status" value="1"/>
</dbReference>
<dbReference type="Proteomes" id="UP000001441">
    <property type="component" value="Chromosome"/>
</dbReference>
<feature type="domain" description="4Fe-4S ferredoxin-type" evidence="4">
    <location>
        <begin position="64"/>
        <end position="92"/>
    </location>
</feature>
<name>D3RU09_ALLVD</name>
<evidence type="ECO:0000256" key="1">
    <source>
        <dbReference type="ARBA" id="ARBA00022723"/>
    </source>
</evidence>
<dbReference type="Pfam" id="PF01656">
    <property type="entry name" value="CbiA"/>
    <property type="match status" value="1"/>
</dbReference>
<dbReference type="Gene3D" id="3.30.70.20">
    <property type="match status" value="1"/>
</dbReference>
<evidence type="ECO:0000313" key="5">
    <source>
        <dbReference type="EMBL" id="ADC62668.1"/>
    </source>
</evidence>
<dbReference type="InterPro" id="IPR017900">
    <property type="entry name" value="4Fe4S_Fe_S_CS"/>
</dbReference>
<feature type="domain" description="4Fe-4S ferredoxin-type" evidence="4">
    <location>
        <begin position="93"/>
        <end position="122"/>
    </location>
</feature>
<dbReference type="PROSITE" id="PS51379">
    <property type="entry name" value="4FE4S_FER_2"/>
    <property type="match status" value="2"/>
</dbReference>
<dbReference type="AlphaFoldDB" id="D3RU09"/>
<dbReference type="HOGENOM" id="CLU_067767_1_0_6"/>
<proteinExistence type="predicted"/>
<dbReference type="PANTHER" id="PTHR43534:SF1">
    <property type="entry name" value="4FE-4S CLUSTER CONTAINING PARA FAMILY ATPASE PROTEIN"/>
    <property type="match status" value="1"/>
</dbReference>
<dbReference type="EMBL" id="CP001896">
    <property type="protein sequence ID" value="ADC62668.1"/>
    <property type="molecule type" value="Genomic_DNA"/>
</dbReference>
<dbReference type="PANTHER" id="PTHR43534">
    <property type="entry name" value="MIND SUPERFAMILY P-LOOP ATPASE CONTAINING AN INSERTED FERREDOXIN DOMAIN"/>
    <property type="match status" value="1"/>
</dbReference>
<evidence type="ECO:0000256" key="2">
    <source>
        <dbReference type="ARBA" id="ARBA00023004"/>
    </source>
</evidence>
<dbReference type="GO" id="GO:0051536">
    <property type="term" value="F:iron-sulfur cluster binding"/>
    <property type="evidence" value="ECO:0007669"/>
    <property type="project" value="UniProtKB-KW"/>
</dbReference>
<dbReference type="InterPro" id="IPR002586">
    <property type="entry name" value="CobQ/CobB/MinD/ParA_Nub-bd_dom"/>
</dbReference>
<dbReference type="OrthoDB" id="9808559at2"/>
<keyword evidence="3" id="KW-0411">Iron-sulfur</keyword>